<organism evidence="2 3">
    <name type="scientific">Polynucleobacter yangtzensis</name>
    <dbReference type="NCBI Taxonomy" id="1743159"/>
    <lineage>
        <taxon>Bacteria</taxon>
        <taxon>Pseudomonadati</taxon>
        <taxon>Pseudomonadota</taxon>
        <taxon>Betaproteobacteria</taxon>
        <taxon>Burkholderiales</taxon>
        <taxon>Burkholderiaceae</taxon>
        <taxon>Polynucleobacter</taxon>
    </lineage>
</organism>
<dbReference type="Proteomes" id="UP001211204">
    <property type="component" value="Chromosome"/>
</dbReference>
<dbReference type="InterPro" id="IPR051686">
    <property type="entry name" value="Lipoprotein_DolP"/>
</dbReference>
<feature type="domain" description="BON" evidence="1">
    <location>
        <begin position="133"/>
        <end position="200"/>
    </location>
</feature>
<accession>A0ABM8CK23</accession>
<proteinExistence type="predicted"/>
<evidence type="ECO:0000313" key="3">
    <source>
        <dbReference type="Proteomes" id="UP001211204"/>
    </source>
</evidence>
<gene>
    <name evidence="2" type="ORF">PKF032_00330</name>
</gene>
<reference evidence="2 3" key="1">
    <citation type="submission" date="2022-11" db="EMBL/GenBank/DDBJ databases">
        <title>Complete Genome Sequences of three Polynucleobacter sp. Subcluster PnecC Strains KF022, KF023, and KF032 Isolated from a Shallow Eutrophic Lake in Japan.</title>
        <authorList>
            <person name="Ogata Y."/>
            <person name="Watanabe K."/>
            <person name="Takemine S."/>
            <person name="Shindo C."/>
            <person name="Kurokawa R."/>
            <person name="Suda W."/>
        </authorList>
    </citation>
    <scope>NUCLEOTIDE SEQUENCE [LARGE SCALE GENOMIC DNA]</scope>
    <source>
        <strain evidence="2 3">KF032</strain>
    </source>
</reference>
<protein>
    <recommendedName>
        <fullName evidence="1">BON domain-containing protein</fullName>
    </recommendedName>
</protein>
<dbReference type="EMBL" id="AP026974">
    <property type="protein sequence ID" value="BDT78145.1"/>
    <property type="molecule type" value="Genomic_DNA"/>
</dbReference>
<dbReference type="PROSITE" id="PS50914">
    <property type="entry name" value="BON"/>
    <property type="match status" value="2"/>
</dbReference>
<dbReference type="Pfam" id="PF04972">
    <property type="entry name" value="BON"/>
    <property type="match status" value="2"/>
</dbReference>
<feature type="domain" description="BON" evidence="1">
    <location>
        <begin position="57"/>
        <end position="124"/>
    </location>
</feature>
<evidence type="ECO:0000313" key="2">
    <source>
        <dbReference type="EMBL" id="BDT78145.1"/>
    </source>
</evidence>
<sequence length="225" mass="23963">MTLNTENIPMKISSIAKLFVVLLIASQVTACGVLAVGGVAAGASIAADRRTPGAQAIDKGIELEAGNALAKKFGDNAHINVTSFNQKVLLTGEVKDADIKGEAGAYVKAMKNARSVFNELTIGPNSSYTARANDSYLESKIKTQMIFTDQLPSNSMAIVAEGSSVYLMGILTQNEADIAKKVASNTNGVKDVYVYFDIISQEEKVRLEKQGKADQTQPSSPPKFQ</sequence>
<keyword evidence="3" id="KW-1185">Reference proteome</keyword>
<dbReference type="PANTHER" id="PTHR34606">
    <property type="entry name" value="BON DOMAIN-CONTAINING PROTEIN"/>
    <property type="match status" value="1"/>
</dbReference>
<dbReference type="PANTHER" id="PTHR34606:SF4">
    <property type="entry name" value="OUTER MEMBRANE LIPOPROTEIN DOLP"/>
    <property type="match status" value="1"/>
</dbReference>
<evidence type="ECO:0000259" key="1">
    <source>
        <dbReference type="PROSITE" id="PS50914"/>
    </source>
</evidence>
<dbReference type="InterPro" id="IPR007055">
    <property type="entry name" value="BON_dom"/>
</dbReference>
<name>A0ABM8CK23_9BURK</name>